<organism evidence="1 2">
    <name type="scientific">Fluviicoccus keumensis</name>
    <dbReference type="NCBI Taxonomy" id="1435465"/>
    <lineage>
        <taxon>Bacteria</taxon>
        <taxon>Pseudomonadati</taxon>
        <taxon>Pseudomonadota</taxon>
        <taxon>Gammaproteobacteria</taxon>
        <taxon>Moraxellales</taxon>
        <taxon>Moraxellaceae</taxon>
        <taxon>Fluviicoccus</taxon>
    </lineage>
</organism>
<accession>A0A4V2G5I9</accession>
<dbReference type="Proteomes" id="UP000292423">
    <property type="component" value="Unassembled WGS sequence"/>
</dbReference>
<proteinExistence type="predicted"/>
<name>A0A4V2G5I9_9GAMM</name>
<evidence type="ECO:0000313" key="1">
    <source>
        <dbReference type="EMBL" id="RZU45006.1"/>
    </source>
</evidence>
<sequence>MENRIEILKADVQQKVGRNIILFQQVEAMLNFLAAYGEFSPRTNEEAQFEDLRKRLLITLAGYRQELMLEFLARCQLSSADSLLQAVVYLDGQMDRLLPEVERLQTLVKNQQAAMKEWAAILDGKPIEELLSQHETLIRVLDDYARMATGEGRWVPVFDVSHRLSKSMPQEMSALEATYGSRNLLSLIRACGKFEVNARATDSRPEYWFRLKA</sequence>
<comment type="caution">
    <text evidence="1">The sequence shown here is derived from an EMBL/GenBank/DDBJ whole genome shotgun (WGS) entry which is preliminary data.</text>
</comment>
<protein>
    <submittedName>
        <fullName evidence="1">Uncharacterized protein</fullName>
    </submittedName>
</protein>
<reference evidence="1 2" key="1">
    <citation type="submission" date="2019-02" db="EMBL/GenBank/DDBJ databases">
        <title>Genomic Encyclopedia of Type Strains, Phase IV (KMG-IV): sequencing the most valuable type-strain genomes for metagenomic binning, comparative biology and taxonomic classification.</title>
        <authorList>
            <person name="Goeker M."/>
        </authorList>
    </citation>
    <scope>NUCLEOTIDE SEQUENCE [LARGE SCALE GENOMIC DNA]</scope>
    <source>
        <strain evidence="1 2">DSM 105135</strain>
    </source>
</reference>
<evidence type="ECO:0000313" key="2">
    <source>
        <dbReference type="Proteomes" id="UP000292423"/>
    </source>
</evidence>
<gene>
    <name evidence="1" type="ORF">EV700_1813</name>
</gene>
<dbReference type="AlphaFoldDB" id="A0A4V2G5I9"/>
<dbReference type="EMBL" id="SHKX01000012">
    <property type="protein sequence ID" value="RZU45006.1"/>
    <property type="molecule type" value="Genomic_DNA"/>
</dbReference>
<keyword evidence="2" id="KW-1185">Reference proteome</keyword>